<sequence>MAEPDSTGPDTTVVLPCAGVGSRFSAAYPKELHSVSPGVAVVDLALESAVALVEAGRRVRVVVVLGPHKLATAGYLHRYAERFDLVFVYQTERHGPGLAGAVGAALPLCVGDTVLLLPDQVLRGDEARAAVPAAVSALDGPGWAVVAARAGGDGAALAEEGALLVPEHGPGRVLDAREKPGADAGRFNAAWAVVAVGPEQRHRLADVVRAGADNPLVGAAVVLVPGFDNVTDATRLGEGP</sequence>
<name>A0ABS5A5C7_9PSEU</name>
<evidence type="ECO:0000313" key="1">
    <source>
        <dbReference type="EMBL" id="MBP2471452.1"/>
    </source>
</evidence>
<protein>
    <submittedName>
        <fullName evidence="1">dTDP-glucose pyrophosphorylase</fullName>
    </submittedName>
</protein>
<dbReference type="EMBL" id="JAGIOO010000001">
    <property type="protein sequence ID" value="MBP2471452.1"/>
    <property type="molecule type" value="Genomic_DNA"/>
</dbReference>
<accession>A0ABS5A5C7</accession>
<dbReference type="Gene3D" id="3.90.550.10">
    <property type="entry name" value="Spore Coat Polysaccharide Biosynthesis Protein SpsA, Chain A"/>
    <property type="match status" value="1"/>
</dbReference>
<proteinExistence type="predicted"/>
<comment type="caution">
    <text evidence="1">The sequence shown here is derived from an EMBL/GenBank/DDBJ whole genome shotgun (WGS) entry which is preliminary data.</text>
</comment>
<reference evidence="1 2" key="1">
    <citation type="submission" date="2021-03" db="EMBL/GenBank/DDBJ databases">
        <title>Sequencing the genomes of 1000 actinobacteria strains.</title>
        <authorList>
            <person name="Klenk H.-P."/>
        </authorList>
    </citation>
    <scope>NUCLEOTIDE SEQUENCE [LARGE SCALE GENOMIC DNA]</scope>
    <source>
        <strain evidence="1 2">DSM 44580</strain>
    </source>
</reference>
<dbReference type="Proteomes" id="UP001519363">
    <property type="component" value="Unassembled WGS sequence"/>
</dbReference>
<evidence type="ECO:0000313" key="2">
    <source>
        <dbReference type="Proteomes" id="UP001519363"/>
    </source>
</evidence>
<dbReference type="RefSeq" id="WP_086789554.1">
    <property type="nucleotide sequence ID" value="NZ_JAGIOO010000001.1"/>
</dbReference>
<keyword evidence="2" id="KW-1185">Reference proteome</keyword>
<dbReference type="InterPro" id="IPR029044">
    <property type="entry name" value="Nucleotide-diphossugar_trans"/>
</dbReference>
<dbReference type="SUPFAM" id="SSF53448">
    <property type="entry name" value="Nucleotide-diphospho-sugar transferases"/>
    <property type="match status" value="1"/>
</dbReference>
<gene>
    <name evidence="1" type="ORF">JOF53_000324</name>
</gene>
<organism evidence="1 2">
    <name type="scientific">Crossiella equi</name>
    <dbReference type="NCBI Taxonomy" id="130796"/>
    <lineage>
        <taxon>Bacteria</taxon>
        <taxon>Bacillati</taxon>
        <taxon>Actinomycetota</taxon>
        <taxon>Actinomycetes</taxon>
        <taxon>Pseudonocardiales</taxon>
        <taxon>Pseudonocardiaceae</taxon>
        <taxon>Crossiella</taxon>
    </lineage>
</organism>